<dbReference type="NCBIfam" id="NF033749">
    <property type="entry name" value="bact_hemeryth"/>
    <property type="match status" value="1"/>
</dbReference>
<dbReference type="NCBIfam" id="TIGR02481">
    <property type="entry name" value="hemeryth_dom"/>
    <property type="match status" value="1"/>
</dbReference>
<name>A0A7W6W9A7_9PROT</name>
<feature type="region of interest" description="Disordered" evidence="4">
    <location>
        <begin position="229"/>
        <end position="308"/>
    </location>
</feature>
<proteinExistence type="inferred from homology"/>
<keyword evidence="3" id="KW-0408">Iron</keyword>
<dbReference type="InterPro" id="IPR012312">
    <property type="entry name" value="Hemerythrin-like"/>
</dbReference>
<protein>
    <submittedName>
        <fullName evidence="6">Hemerythrin-like metal-binding protein</fullName>
    </submittedName>
</protein>
<dbReference type="GO" id="GO:0046872">
    <property type="term" value="F:metal ion binding"/>
    <property type="evidence" value="ECO:0007669"/>
    <property type="project" value="UniProtKB-KW"/>
</dbReference>
<dbReference type="EMBL" id="JACIGK010000004">
    <property type="protein sequence ID" value="MBB4265247.1"/>
    <property type="molecule type" value="Genomic_DNA"/>
</dbReference>
<dbReference type="InterPro" id="IPR035938">
    <property type="entry name" value="Hemerythrin-like_sf"/>
</dbReference>
<feature type="compositionally biased region" description="Basic and acidic residues" evidence="4">
    <location>
        <begin position="252"/>
        <end position="261"/>
    </location>
</feature>
<feature type="region of interest" description="Disordered" evidence="4">
    <location>
        <begin position="324"/>
        <end position="407"/>
    </location>
</feature>
<dbReference type="RefSeq" id="WP_184042863.1">
    <property type="nucleotide sequence ID" value="NZ_JACIGK010000004.1"/>
</dbReference>
<feature type="domain" description="Hemerythrin-like" evidence="5">
    <location>
        <begin position="416"/>
        <end position="533"/>
    </location>
</feature>
<dbReference type="Pfam" id="PF01814">
    <property type="entry name" value="Hemerythrin"/>
    <property type="match status" value="1"/>
</dbReference>
<keyword evidence="2" id="KW-0479">Metal-binding</keyword>
<dbReference type="PANTHER" id="PTHR37164">
    <property type="entry name" value="BACTERIOHEMERYTHRIN"/>
    <property type="match status" value="1"/>
</dbReference>
<dbReference type="SUPFAM" id="SSF47188">
    <property type="entry name" value="Hemerythrin-like"/>
    <property type="match status" value="1"/>
</dbReference>
<comment type="similarity">
    <text evidence="1">Belongs to the hemerythrin family.</text>
</comment>
<comment type="caution">
    <text evidence="6">The sequence shown here is derived from an EMBL/GenBank/DDBJ whole genome shotgun (WGS) entry which is preliminary data.</text>
</comment>
<feature type="compositionally biased region" description="Low complexity" evidence="4">
    <location>
        <begin position="325"/>
        <end position="338"/>
    </location>
</feature>
<evidence type="ECO:0000256" key="2">
    <source>
        <dbReference type="ARBA" id="ARBA00022723"/>
    </source>
</evidence>
<dbReference type="PANTHER" id="PTHR37164:SF1">
    <property type="entry name" value="BACTERIOHEMERYTHRIN"/>
    <property type="match status" value="1"/>
</dbReference>
<feature type="compositionally biased region" description="Acidic residues" evidence="4">
    <location>
        <begin position="352"/>
        <end position="370"/>
    </location>
</feature>
<dbReference type="InterPro" id="IPR050669">
    <property type="entry name" value="Hemerythrin"/>
</dbReference>
<evidence type="ECO:0000256" key="1">
    <source>
        <dbReference type="ARBA" id="ARBA00010587"/>
    </source>
</evidence>
<dbReference type="Proteomes" id="UP000554286">
    <property type="component" value="Unassembled WGS sequence"/>
</dbReference>
<sequence length="568" mass="58505">MTVKTHKDSAQSVIAEAEKAVADLGGAHDARADRLSKLHDLFTVVEQRYQAQQQELADRDEQIRALSEANDTLTEALRALTGAAQRTAQDLAGDETDLARAVERSEALVARAFGTGGNANPTQAPDAPPVVEALGEAPGEAPGDALAERSMDGGADAGAEAVDVDDEAGGDDPGPAGPVDEPAIEAEAGLATEGDGAPVSGLDVAIEDLEMVPERGLDSPAAVPEAECDAGAMDDGIGGDDGAAFDGQDDLTFEHAGHDATGDDVAGDDADGGGDRASLDAGEGSSVQDADDDESGSEPQVADVDETGVEETGVDDAIAEPALSAAPDGADDGAGAQDAVDDPPAPTTADEMAGDDDGPTEDGSADDGPTEDPPGAGAGADDDGADGVDGAETAGGDGTDEADEPLIRWSDTWSVGAEEMDRDHRILINLVNQLPAALDKAPESAWIVGSVLNSLWDYTEYHFNREEALHKAANFPGAQDHAGRHRELKAQVREWLDRYQADPHAMQGQALLTFLKGWLMNHILGEDMRYKPYVQNNPDAQAVAAAIKVDPALVEDLGDAAILSEPVV</sequence>
<keyword evidence="7" id="KW-1185">Reference proteome</keyword>
<evidence type="ECO:0000259" key="5">
    <source>
        <dbReference type="Pfam" id="PF01814"/>
    </source>
</evidence>
<gene>
    <name evidence="6" type="ORF">GGD89_000862</name>
</gene>
<accession>A0A7W6W9A7</accession>
<feature type="region of interest" description="Disordered" evidence="4">
    <location>
        <begin position="114"/>
        <end position="157"/>
    </location>
</feature>
<evidence type="ECO:0000313" key="7">
    <source>
        <dbReference type="Proteomes" id="UP000554286"/>
    </source>
</evidence>
<dbReference type="AlphaFoldDB" id="A0A7W6W9A7"/>
<organism evidence="6 7">
    <name type="scientific">Roseospira visakhapatnamensis</name>
    <dbReference type="NCBI Taxonomy" id="390880"/>
    <lineage>
        <taxon>Bacteria</taxon>
        <taxon>Pseudomonadati</taxon>
        <taxon>Pseudomonadota</taxon>
        <taxon>Alphaproteobacteria</taxon>
        <taxon>Rhodospirillales</taxon>
        <taxon>Rhodospirillaceae</taxon>
        <taxon>Roseospira</taxon>
    </lineage>
</organism>
<dbReference type="CDD" id="cd12107">
    <property type="entry name" value="Hemerythrin"/>
    <property type="match status" value="1"/>
</dbReference>
<evidence type="ECO:0000313" key="6">
    <source>
        <dbReference type="EMBL" id="MBB4265247.1"/>
    </source>
</evidence>
<dbReference type="InterPro" id="IPR012827">
    <property type="entry name" value="Hemerythrin_metal-bd"/>
</dbReference>
<evidence type="ECO:0000256" key="4">
    <source>
        <dbReference type="SAM" id="MobiDB-lite"/>
    </source>
</evidence>
<reference evidence="6 7" key="1">
    <citation type="submission" date="2020-08" db="EMBL/GenBank/DDBJ databases">
        <title>Genome sequencing of Purple Non-Sulfur Bacteria from various extreme environments.</title>
        <authorList>
            <person name="Mayer M."/>
        </authorList>
    </citation>
    <scope>NUCLEOTIDE SEQUENCE [LARGE SCALE GENOMIC DNA]</scope>
    <source>
        <strain evidence="6 7">JA131</strain>
    </source>
</reference>
<dbReference type="Gene3D" id="1.20.120.50">
    <property type="entry name" value="Hemerythrin-like"/>
    <property type="match status" value="1"/>
</dbReference>
<evidence type="ECO:0000256" key="3">
    <source>
        <dbReference type="ARBA" id="ARBA00023004"/>
    </source>
</evidence>